<gene>
    <name evidence="3" type="ORF">DPMN_030322</name>
</gene>
<name>A0A9D4RHY9_DREPO</name>
<dbReference type="InterPro" id="IPR004866">
    <property type="entry name" value="CHB/HEX_N_dom"/>
</dbReference>
<dbReference type="GO" id="GO:0030247">
    <property type="term" value="F:polysaccharide binding"/>
    <property type="evidence" value="ECO:0007669"/>
    <property type="project" value="InterPro"/>
</dbReference>
<dbReference type="Proteomes" id="UP000828390">
    <property type="component" value="Unassembled WGS sequence"/>
</dbReference>
<evidence type="ECO:0000256" key="1">
    <source>
        <dbReference type="ARBA" id="ARBA00033000"/>
    </source>
</evidence>
<evidence type="ECO:0000259" key="2">
    <source>
        <dbReference type="Pfam" id="PF03173"/>
    </source>
</evidence>
<proteinExistence type="predicted"/>
<dbReference type="InterPro" id="IPR008965">
    <property type="entry name" value="CBM2/CBM3_carb-bd_dom_sf"/>
</dbReference>
<accession>A0A9D4RHY9</accession>
<reference evidence="3" key="1">
    <citation type="journal article" date="2019" name="bioRxiv">
        <title>The Genome of the Zebra Mussel, Dreissena polymorpha: A Resource for Invasive Species Research.</title>
        <authorList>
            <person name="McCartney M.A."/>
            <person name="Auch B."/>
            <person name="Kono T."/>
            <person name="Mallez S."/>
            <person name="Zhang Y."/>
            <person name="Obille A."/>
            <person name="Becker A."/>
            <person name="Abrahante J.E."/>
            <person name="Garbe J."/>
            <person name="Badalamenti J.P."/>
            <person name="Herman A."/>
            <person name="Mangelson H."/>
            <person name="Liachko I."/>
            <person name="Sullivan S."/>
            <person name="Sone E.D."/>
            <person name="Koren S."/>
            <person name="Silverstein K.A.T."/>
            <person name="Beckman K.B."/>
            <person name="Gohl D.M."/>
        </authorList>
    </citation>
    <scope>NUCLEOTIDE SEQUENCE</scope>
    <source>
        <strain evidence="3">Duluth1</strain>
        <tissue evidence="3">Whole animal</tissue>
    </source>
</reference>
<protein>
    <recommendedName>
        <fullName evidence="1">N-acetyl-beta-glucosaminidase</fullName>
    </recommendedName>
</protein>
<comment type="caution">
    <text evidence="3">The sequence shown here is derived from an EMBL/GenBank/DDBJ whole genome shotgun (WGS) entry which is preliminary data.</text>
</comment>
<dbReference type="GO" id="GO:0004553">
    <property type="term" value="F:hydrolase activity, hydrolyzing O-glycosyl compounds"/>
    <property type="evidence" value="ECO:0007669"/>
    <property type="project" value="InterPro"/>
</dbReference>
<reference evidence="3" key="2">
    <citation type="submission" date="2020-11" db="EMBL/GenBank/DDBJ databases">
        <authorList>
            <person name="McCartney M.A."/>
            <person name="Auch B."/>
            <person name="Kono T."/>
            <person name="Mallez S."/>
            <person name="Becker A."/>
            <person name="Gohl D.M."/>
            <person name="Silverstein K.A.T."/>
            <person name="Koren S."/>
            <person name="Bechman K.B."/>
            <person name="Herman A."/>
            <person name="Abrahante J.E."/>
            <person name="Garbe J."/>
        </authorList>
    </citation>
    <scope>NUCLEOTIDE SEQUENCE</scope>
    <source>
        <strain evidence="3">Duluth1</strain>
        <tissue evidence="3">Whole animal</tissue>
    </source>
</reference>
<evidence type="ECO:0000313" key="3">
    <source>
        <dbReference type="EMBL" id="KAH3867197.1"/>
    </source>
</evidence>
<evidence type="ECO:0000313" key="4">
    <source>
        <dbReference type="Proteomes" id="UP000828390"/>
    </source>
</evidence>
<dbReference type="Pfam" id="PF03173">
    <property type="entry name" value="CHB_HEX"/>
    <property type="match status" value="1"/>
</dbReference>
<dbReference type="EMBL" id="JAIWYP010000002">
    <property type="protein sequence ID" value="KAH3867197.1"/>
    <property type="molecule type" value="Genomic_DNA"/>
</dbReference>
<dbReference type="AlphaFoldDB" id="A0A9D4RHY9"/>
<dbReference type="InterPro" id="IPR012291">
    <property type="entry name" value="CBM2_carb-bd_dom_sf"/>
</dbReference>
<keyword evidence="4" id="KW-1185">Reference proteome</keyword>
<dbReference type="Gene3D" id="2.60.40.290">
    <property type="match status" value="1"/>
</dbReference>
<sequence>MTKELDVEKVRVGMVQGDLYFLEPMSGFQALPAGSARNYNIVVSLWAVQRTDSCPFGTSRQTNVTVQQRVCDPLCHLTSSTSLISMTSGQWKRWRGDRTIRSHHRRAGRTTGVR</sequence>
<dbReference type="SUPFAM" id="SSF49384">
    <property type="entry name" value="Carbohydrate-binding domain"/>
    <property type="match status" value="1"/>
</dbReference>
<feature type="domain" description="Chitobiase/beta-hexosaminidases N-terminal" evidence="2">
    <location>
        <begin position="4"/>
        <end position="99"/>
    </location>
</feature>
<organism evidence="3 4">
    <name type="scientific">Dreissena polymorpha</name>
    <name type="common">Zebra mussel</name>
    <name type="synonym">Mytilus polymorpha</name>
    <dbReference type="NCBI Taxonomy" id="45954"/>
    <lineage>
        <taxon>Eukaryota</taxon>
        <taxon>Metazoa</taxon>
        <taxon>Spiralia</taxon>
        <taxon>Lophotrochozoa</taxon>
        <taxon>Mollusca</taxon>
        <taxon>Bivalvia</taxon>
        <taxon>Autobranchia</taxon>
        <taxon>Heteroconchia</taxon>
        <taxon>Euheterodonta</taxon>
        <taxon>Imparidentia</taxon>
        <taxon>Neoheterodontei</taxon>
        <taxon>Myida</taxon>
        <taxon>Dreissenoidea</taxon>
        <taxon>Dreissenidae</taxon>
        <taxon>Dreissena</taxon>
    </lineage>
</organism>